<evidence type="ECO:0000256" key="4">
    <source>
        <dbReference type="ARBA" id="ARBA00022692"/>
    </source>
</evidence>
<comment type="similarity">
    <text evidence="2">Belongs to the acyltransferase 3 family.</text>
</comment>
<feature type="transmembrane region" description="Helical" evidence="7">
    <location>
        <begin position="152"/>
        <end position="174"/>
    </location>
</feature>
<evidence type="ECO:0000313" key="10">
    <source>
        <dbReference type="Proteomes" id="UP000178597"/>
    </source>
</evidence>
<dbReference type="PANTHER" id="PTHR40074:SF2">
    <property type="entry name" value="O-ACETYLTRANSFERASE WECH"/>
    <property type="match status" value="1"/>
</dbReference>
<evidence type="ECO:0000256" key="3">
    <source>
        <dbReference type="ARBA" id="ARBA00022475"/>
    </source>
</evidence>
<feature type="transmembrane region" description="Helical" evidence="7">
    <location>
        <begin position="12"/>
        <end position="31"/>
    </location>
</feature>
<name>A0A1F7H911_9BACT</name>
<organism evidence="9 10">
    <name type="scientific">Candidatus Roizmanbacteria bacterium RIFCSPHIGHO2_02_FULL_39_9</name>
    <dbReference type="NCBI Taxonomy" id="1802040"/>
    <lineage>
        <taxon>Bacteria</taxon>
        <taxon>Candidatus Roizmaniibacteriota</taxon>
    </lineage>
</organism>
<keyword evidence="5 7" id="KW-1133">Transmembrane helix</keyword>
<gene>
    <name evidence="9" type="ORF">A3C28_06110</name>
</gene>
<keyword evidence="6 7" id="KW-0472">Membrane</keyword>
<dbReference type="AlphaFoldDB" id="A0A1F7H911"/>
<dbReference type="GO" id="GO:0016413">
    <property type="term" value="F:O-acetyltransferase activity"/>
    <property type="evidence" value="ECO:0007669"/>
    <property type="project" value="TreeGrafter"/>
</dbReference>
<proteinExistence type="inferred from homology"/>
<dbReference type="GO" id="GO:0009246">
    <property type="term" value="P:enterobacterial common antigen biosynthetic process"/>
    <property type="evidence" value="ECO:0007669"/>
    <property type="project" value="TreeGrafter"/>
</dbReference>
<dbReference type="InterPro" id="IPR002656">
    <property type="entry name" value="Acyl_transf_3_dom"/>
</dbReference>
<dbReference type="Proteomes" id="UP000178597">
    <property type="component" value="Unassembled WGS sequence"/>
</dbReference>
<feature type="transmembrane region" description="Helical" evidence="7">
    <location>
        <begin position="37"/>
        <end position="58"/>
    </location>
</feature>
<dbReference type="PANTHER" id="PTHR40074">
    <property type="entry name" value="O-ACETYLTRANSFERASE WECH"/>
    <property type="match status" value="1"/>
</dbReference>
<evidence type="ECO:0000256" key="5">
    <source>
        <dbReference type="ARBA" id="ARBA00022989"/>
    </source>
</evidence>
<feature type="transmembrane region" description="Helical" evidence="7">
    <location>
        <begin position="313"/>
        <end position="331"/>
    </location>
</feature>
<keyword evidence="4 7" id="KW-0812">Transmembrane</keyword>
<protein>
    <recommendedName>
        <fullName evidence="8">Acyltransferase 3 domain-containing protein</fullName>
    </recommendedName>
</protein>
<reference evidence="9 10" key="1">
    <citation type="journal article" date="2016" name="Nat. Commun.">
        <title>Thousands of microbial genomes shed light on interconnected biogeochemical processes in an aquifer system.</title>
        <authorList>
            <person name="Anantharaman K."/>
            <person name="Brown C.T."/>
            <person name="Hug L.A."/>
            <person name="Sharon I."/>
            <person name="Castelle C.J."/>
            <person name="Probst A.J."/>
            <person name="Thomas B.C."/>
            <person name="Singh A."/>
            <person name="Wilkins M.J."/>
            <person name="Karaoz U."/>
            <person name="Brodie E.L."/>
            <person name="Williams K.H."/>
            <person name="Hubbard S.S."/>
            <person name="Banfield J.F."/>
        </authorList>
    </citation>
    <scope>NUCLEOTIDE SEQUENCE [LARGE SCALE GENOMIC DNA]</scope>
</reference>
<sequence>MKKNRIEETDFLRAISTIGFIVVHVLSFNLASGYNHYIWNYLHFVEVGFVFCSGYVLAARYQNFANWQEIRLWYGKRLVRLLVPFYIYLLAHYVIWFLLPIYFSGIGLKKSLPFLLQSVFLVGGVELGWLPLLFLQMAILFPIFMMIRKKKFAFALVAILSLATAGIFMLTPFFRPYYRFVMWIPWSFVLLFSISAYLKESGDKKKLESIIRRLLVGLVALVLFILLFLFWDTKGSTNLTSHKYPPDLYFLFYGIGMSSLVSLIGYLDFFKRSFIRRIIMYVSKQSYTLFFVHFIVLDFVITGVRRNYLPDHIWFQMLSVFLLSFLIVAVFNKRKKLLIK</sequence>
<evidence type="ECO:0000259" key="8">
    <source>
        <dbReference type="Pfam" id="PF01757"/>
    </source>
</evidence>
<dbReference type="EMBL" id="MFZP01000025">
    <property type="protein sequence ID" value="OGK27575.1"/>
    <property type="molecule type" value="Genomic_DNA"/>
</dbReference>
<keyword evidence="3" id="KW-1003">Cell membrane</keyword>
<evidence type="ECO:0000256" key="7">
    <source>
        <dbReference type="SAM" id="Phobius"/>
    </source>
</evidence>
<feature type="transmembrane region" description="Helical" evidence="7">
    <location>
        <begin position="210"/>
        <end position="230"/>
    </location>
</feature>
<evidence type="ECO:0000256" key="1">
    <source>
        <dbReference type="ARBA" id="ARBA00004651"/>
    </source>
</evidence>
<accession>A0A1F7H911</accession>
<feature type="transmembrane region" description="Helical" evidence="7">
    <location>
        <begin position="180"/>
        <end position="198"/>
    </location>
</feature>
<feature type="transmembrane region" description="Helical" evidence="7">
    <location>
        <begin position="250"/>
        <end position="269"/>
    </location>
</feature>
<feature type="transmembrane region" description="Helical" evidence="7">
    <location>
        <begin position="119"/>
        <end position="145"/>
    </location>
</feature>
<dbReference type="STRING" id="1802040.A3C28_06110"/>
<comment type="caution">
    <text evidence="9">The sequence shown here is derived from an EMBL/GenBank/DDBJ whole genome shotgun (WGS) entry which is preliminary data.</text>
</comment>
<feature type="domain" description="Acyltransferase 3" evidence="8">
    <location>
        <begin position="10"/>
        <end position="329"/>
    </location>
</feature>
<evidence type="ECO:0000256" key="6">
    <source>
        <dbReference type="ARBA" id="ARBA00023136"/>
    </source>
</evidence>
<dbReference type="GO" id="GO:0005886">
    <property type="term" value="C:plasma membrane"/>
    <property type="evidence" value="ECO:0007669"/>
    <property type="project" value="UniProtKB-SubCell"/>
</dbReference>
<evidence type="ECO:0000256" key="2">
    <source>
        <dbReference type="ARBA" id="ARBA00007400"/>
    </source>
</evidence>
<comment type="subcellular location">
    <subcellularLocation>
        <location evidence="1">Cell membrane</location>
        <topology evidence="1">Multi-pass membrane protein</topology>
    </subcellularLocation>
</comment>
<feature type="transmembrane region" description="Helical" evidence="7">
    <location>
        <begin position="281"/>
        <end position="301"/>
    </location>
</feature>
<feature type="transmembrane region" description="Helical" evidence="7">
    <location>
        <begin position="78"/>
        <end position="99"/>
    </location>
</feature>
<dbReference type="Pfam" id="PF01757">
    <property type="entry name" value="Acyl_transf_3"/>
    <property type="match status" value="1"/>
</dbReference>
<evidence type="ECO:0000313" key="9">
    <source>
        <dbReference type="EMBL" id="OGK27575.1"/>
    </source>
</evidence>